<organism evidence="2 3">
    <name type="scientific">Metallumcola ferriviriculae</name>
    <dbReference type="NCBI Taxonomy" id="3039180"/>
    <lineage>
        <taxon>Bacteria</taxon>
        <taxon>Bacillati</taxon>
        <taxon>Bacillota</taxon>
        <taxon>Clostridia</taxon>
        <taxon>Neomoorellales</taxon>
        <taxon>Desulfitibacteraceae</taxon>
        <taxon>Metallumcola</taxon>
    </lineage>
</organism>
<name>A0AAU0UM57_9FIRM</name>
<dbReference type="InterPro" id="IPR024300">
    <property type="entry name" value="SipL_SPOCS_dom"/>
</dbReference>
<keyword evidence="3" id="KW-1185">Reference proteome</keyword>
<gene>
    <name evidence="2" type="ORF">MFMK1_001119</name>
</gene>
<dbReference type="Pfam" id="PF12673">
    <property type="entry name" value="SipL"/>
    <property type="match status" value="1"/>
</dbReference>
<dbReference type="KEGG" id="dbc:MFMK1_001119"/>
<proteinExistence type="predicted"/>
<protein>
    <submittedName>
        <fullName evidence="2">DUF3794 domain-containing protein</fullName>
    </submittedName>
</protein>
<dbReference type="AlphaFoldDB" id="A0AAU0UM57"/>
<feature type="domain" description="SipL SPOCS" evidence="1">
    <location>
        <begin position="33"/>
        <end position="126"/>
    </location>
</feature>
<dbReference type="EMBL" id="CP121694">
    <property type="protein sequence ID" value="WRO21316.1"/>
    <property type="molecule type" value="Genomic_DNA"/>
</dbReference>
<dbReference type="Proteomes" id="UP001329915">
    <property type="component" value="Chromosome"/>
</dbReference>
<dbReference type="RefSeq" id="WP_366924166.1">
    <property type="nucleotide sequence ID" value="NZ_CP121694.1"/>
</dbReference>
<evidence type="ECO:0000313" key="2">
    <source>
        <dbReference type="EMBL" id="WRO21316.1"/>
    </source>
</evidence>
<evidence type="ECO:0000259" key="1">
    <source>
        <dbReference type="Pfam" id="PF12673"/>
    </source>
</evidence>
<reference evidence="2 3" key="1">
    <citation type="submission" date="2023-04" db="EMBL/GenBank/DDBJ databases">
        <authorList>
            <person name="Hsu D."/>
        </authorList>
    </citation>
    <scope>NUCLEOTIDE SEQUENCE [LARGE SCALE GENOMIC DNA]</scope>
    <source>
        <strain evidence="2 3">MK1</strain>
    </source>
</reference>
<sequence length="147" mass="16629">MALFRDMAGAEEIFSEIVINHNLTIPDHKPPMERLLGYKIEYEIIKAEVIDTKLTTDDDPPLPIRKVLIDGVAKIAIKYVALVPDQQVHGAHFEEPFHDLIEWPGGPAPGSPICVEILEEHVQIHMVDERHLSKVIVIQFNITPDDQ</sequence>
<evidence type="ECO:0000313" key="3">
    <source>
        <dbReference type="Proteomes" id="UP001329915"/>
    </source>
</evidence>
<accession>A0AAU0UM57</accession>